<keyword evidence="2" id="KW-1185">Reference proteome</keyword>
<protein>
    <submittedName>
        <fullName evidence="1">Uncharacterized protein</fullName>
    </submittedName>
</protein>
<accession>A0A0V0RGB8</accession>
<name>A0A0V0RGB8_9BILA</name>
<organism evidence="1 2">
    <name type="scientific">Trichinella nelsoni</name>
    <dbReference type="NCBI Taxonomy" id="6336"/>
    <lineage>
        <taxon>Eukaryota</taxon>
        <taxon>Metazoa</taxon>
        <taxon>Ecdysozoa</taxon>
        <taxon>Nematoda</taxon>
        <taxon>Enoplea</taxon>
        <taxon>Dorylaimia</taxon>
        <taxon>Trichinellida</taxon>
        <taxon>Trichinellidae</taxon>
        <taxon>Trichinella</taxon>
    </lineage>
</organism>
<dbReference type="AlphaFoldDB" id="A0A0V0RGB8"/>
<gene>
    <name evidence="1" type="ORF">T07_11867</name>
</gene>
<sequence>MPDYLKIQLSKGPQKFMCLDNQSSIRCIEPRKHLILYVTNRSSNLKNYFHVHYLKLKSSFNMKKN</sequence>
<evidence type="ECO:0000313" key="1">
    <source>
        <dbReference type="EMBL" id="KRX13517.1"/>
    </source>
</evidence>
<proteinExistence type="predicted"/>
<dbReference type="EMBL" id="JYDL01000196">
    <property type="protein sequence ID" value="KRX13517.1"/>
    <property type="molecule type" value="Genomic_DNA"/>
</dbReference>
<comment type="caution">
    <text evidence="1">The sequence shown here is derived from an EMBL/GenBank/DDBJ whole genome shotgun (WGS) entry which is preliminary data.</text>
</comment>
<dbReference type="Proteomes" id="UP000054630">
    <property type="component" value="Unassembled WGS sequence"/>
</dbReference>
<reference evidence="1 2" key="1">
    <citation type="submission" date="2015-01" db="EMBL/GenBank/DDBJ databases">
        <title>Evolution of Trichinella species and genotypes.</title>
        <authorList>
            <person name="Korhonen P.K."/>
            <person name="Edoardo P."/>
            <person name="Giuseppe L.R."/>
            <person name="Gasser R.B."/>
        </authorList>
    </citation>
    <scope>NUCLEOTIDE SEQUENCE [LARGE SCALE GENOMIC DNA]</scope>
    <source>
        <strain evidence="1">ISS37</strain>
    </source>
</reference>
<evidence type="ECO:0000313" key="2">
    <source>
        <dbReference type="Proteomes" id="UP000054630"/>
    </source>
</evidence>